<dbReference type="AlphaFoldDB" id="A0A8X6UJG6"/>
<dbReference type="EMBL" id="BMAW01131608">
    <property type="protein sequence ID" value="GFU40120.1"/>
    <property type="molecule type" value="Genomic_DNA"/>
</dbReference>
<gene>
    <name evidence="1" type="ORF">NPIL_113991</name>
</gene>
<organism evidence="1 2">
    <name type="scientific">Nephila pilipes</name>
    <name type="common">Giant wood spider</name>
    <name type="synonym">Nephila maculata</name>
    <dbReference type="NCBI Taxonomy" id="299642"/>
    <lineage>
        <taxon>Eukaryota</taxon>
        <taxon>Metazoa</taxon>
        <taxon>Ecdysozoa</taxon>
        <taxon>Arthropoda</taxon>
        <taxon>Chelicerata</taxon>
        <taxon>Arachnida</taxon>
        <taxon>Araneae</taxon>
        <taxon>Araneomorphae</taxon>
        <taxon>Entelegynae</taxon>
        <taxon>Araneoidea</taxon>
        <taxon>Nephilidae</taxon>
        <taxon>Nephila</taxon>
    </lineage>
</organism>
<evidence type="ECO:0000313" key="1">
    <source>
        <dbReference type="EMBL" id="GFU40120.1"/>
    </source>
</evidence>
<proteinExistence type="predicted"/>
<keyword evidence="2" id="KW-1185">Reference proteome</keyword>
<name>A0A8X6UJG6_NEPPI</name>
<accession>A0A8X6UJG6</accession>
<sequence length="142" mass="16387">MPSGTFLRINYVQFLPVGSRSSPGAPGIQTSVLLAGRGHQQKPVHNGFNCLPQAFSGYGDTVRCWCQVFSRSQAFLNQYLWQNIYHRRKGGRGGPLNANIRVRRTPSSLEILKIWPNVRPQKSLYFVIRFLVYYLLFQWFCF</sequence>
<protein>
    <submittedName>
        <fullName evidence="1">Uncharacterized protein</fullName>
    </submittedName>
</protein>
<evidence type="ECO:0000313" key="2">
    <source>
        <dbReference type="Proteomes" id="UP000887013"/>
    </source>
</evidence>
<reference evidence="1" key="1">
    <citation type="submission" date="2020-08" db="EMBL/GenBank/DDBJ databases">
        <title>Multicomponent nature underlies the extraordinary mechanical properties of spider dragline silk.</title>
        <authorList>
            <person name="Kono N."/>
            <person name="Nakamura H."/>
            <person name="Mori M."/>
            <person name="Yoshida Y."/>
            <person name="Ohtoshi R."/>
            <person name="Malay A.D."/>
            <person name="Moran D.A.P."/>
            <person name="Tomita M."/>
            <person name="Numata K."/>
            <person name="Arakawa K."/>
        </authorList>
    </citation>
    <scope>NUCLEOTIDE SEQUENCE</scope>
</reference>
<dbReference type="Proteomes" id="UP000887013">
    <property type="component" value="Unassembled WGS sequence"/>
</dbReference>
<comment type="caution">
    <text evidence="1">The sequence shown here is derived from an EMBL/GenBank/DDBJ whole genome shotgun (WGS) entry which is preliminary data.</text>
</comment>